<proteinExistence type="predicted"/>
<name>A0A1J5J922_9BACT</name>
<comment type="caution">
    <text evidence="1">The sequence shown here is derived from an EMBL/GenBank/DDBJ whole genome shotgun (WGS) entry which is preliminary data.</text>
</comment>
<dbReference type="Proteomes" id="UP000183245">
    <property type="component" value="Unassembled WGS sequence"/>
</dbReference>
<organism evidence="1 2">
    <name type="scientific">Candidatus Wirthbacteria bacterium CG2_30_54_11</name>
    <dbReference type="NCBI Taxonomy" id="1817892"/>
    <lineage>
        <taxon>Bacteria</taxon>
        <taxon>Candidatus Wirthbacteria</taxon>
    </lineage>
</organism>
<accession>A0A1J5J922</accession>
<dbReference type="EMBL" id="MNZT01000005">
    <property type="protein sequence ID" value="OIQ00017.1"/>
    <property type="molecule type" value="Genomic_DNA"/>
</dbReference>
<sequence length="62" mass="7386">MKRVYDKPKTPYRRILERDDVDPANKRKLKAIYDELNPFELKRRIDDKLAKLVSLTQRKGAA</sequence>
<evidence type="ECO:0000313" key="1">
    <source>
        <dbReference type="EMBL" id="OIQ00017.1"/>
    </source>
</evidence>
<dbReference type="AlphaFoldDB" id="A0A1J5J922"/>
<reference evidence="1 2" key="1">
    <citation type="journal article" date="2016" name="Environ. Microbiol.">
        <title>Genomic resolution of a cold subsurface aquifer community provides metabolic insights for novel microbes adapted to high CO concentrations.</title>
        <authorList>
            <person name="Probst A.J."/>
            <person name="Castelle C.J."/>
            <person name="Singh A."/>
            <person name="Brown C.T."/>
            <person name="Anantharaman K."/>
            <person name="Sharon I."/>
            <person name="Hug L.A."/>
            <person name="Burstein D."/>
            <person name="Emerson J.B."/>
            <person name="Thomas B.C."/>
            <person name="Banfield J.F."/>
        </authorList>
    </citation>
    <scope>NUCLEOTIDE SEQUENCE [LARGE SCALE GENOMIC DNA]</scope>
    <source>
        <strain evidence="1">CG2_30_54_11</strain>
    </source>
</reference>
<dbReference type="STRING" id="1817892.AUK40_00325"/>
<gene>
    <name evidence="1" type="ORF">AUK40_00325</name>
</gene>
<protein>
    <submittedName>
        <fullName evidence="1">Uncharacterized protein</fullName>
    </submittedName>
</protein>
<evidence type="ECO:0000313" key="2">
    <source>
        <dbReference type="Proteomes" id="UP000183245"/>
    </source>
</evidence>